<dbReference type="SMART" id="SM00020">
    <property type="entry name" value="Tryp_SPc"/>
    <property type="match status" value="1"/>
</dbReference>
<keyword evidence="3" id="KW-1133">Transmembrane helix</keyword>
<dbReference type="Proteomes" id="UP001144280">
    <property type="component" value="Unassembled WGS sequence"/>
</dbReference>
<dbReference type="GO" id="GO:0008233">
    <property type="term" value="F:peptidase activity"/>
    <property type="evidence" value="ECO:0007669"/>
    <property type="project" value="UniProtKB-KW"/>
</dbReference>
<evidence type="ECO:0000256" key="4">
    <source>
        <dbReference type="SAM" id="SignalP"/>
    </source>
</evidence>
<comment type="caution">
    <text evidence="6">The sequence shown here is derived from an EMBL/GenBank/DDBJ whole genome shotgun (WGS) entry which is preliminary data.</text>
</comment>
<keyword evidence="4" id="KW-0732">Signal</keyword>
<sequence>MRIRLVLATLATTALTGVLLAPTAASAAPQPIIGGGTVSSAPWAAAIFSGGSFTCSGSIVASRWVLTARHCVGGSMSVRVGSVYYASGGVTRTVTSTSTRFDLALLYLNSAVSTTYVTLANSNPPVGSTNQIYGWGRTCTNCAASAQLKTANVQVTSNSATDAYGGQAIRSTGVNGVAWRGDSGGPQFYNGQQVGVCSTGNGSTYQNYGSVANSRAWITSVAGV</sequence>
<evidence type="ECO:0000313" key="7">
    <source>
        <dbReference type="Proteomes" id="UP001144280"/>
    </source>
</evidence>
<evidence type="ECO:0000313" key="6">
    <source>
        <dbReference type="EMBL" id="GLI01228.1"/>
    </source>
</evidence>
<keyword evidence="6" id="KW-0378">Hydrolase</keyword>
<evidence type="ECO:0000256" key="2">
    <source>
        <dbReference type="ARBA" id="ARBA00023157"/>
    </source>
</evidence>
<dbReference type="InterPro" id="IPR001314">
    <property type="entry name" value="Peptidase_S1A"/>
</dbReference>
<dbReference type="Gene3D" id="2.40.10.10">
    <property type="entry name" value="Trypsin-like serine proteases"/>
    <property type="match status" value="2"/>
</dbReference>
<comment type="similarity">
    <text evidence="1">Belongs to the peptidase S1 family.</text>
</comment>
<dbReference type="PANTHER" id="PTHR24276">
    <property type="entry name" value="POLYSERASE-RELATED"/>
    <property type="match status" value="1"/>
</dbReference>
<dbReference type="EMBL" id="BSDI01000041">
    <property type="protein sequence ID" value="GLI01228.1"/>
    <property type="molecule type" value="Genomic_DNA"/>
</dbReference>
<dbReference type="InterPro" id="IPR043504">
    <property type="entry name" value="Peptidase_S1_PA_chymotrypsin"/>
</dbReference>
<feature type="chain" id="PRO_5046304467" evidence="4">
    <location>
        <begin position="28"/>
        <end position="224"/>
    </location>
</feature>
<keyword evidence="2" id="KW-1015">Disulfide bond</keyword>
<dbReference type="SUPFAM" id="SSF50494">
    <property type="entry name" value="Trypsin-like serine proteases"/>
    <property type="match status" value="1"/>
</dbReference>
<dbReference type="InterPro" id="IPR001254">
    <property type="entry name" value="Trypsin_dom"/>
</dbReference>
<dbReference type="GO" id="GO:0006508">
    <property type="term" value="P:proteolysis"/>
    <property type="evidence" value="ECO:0007669"/>
    <property type="project" value="UniProtKB-KW"/>
</dbReference>
<organism evidence="6 7">
    <name type="scientific">Phytohabitans aurantiacus</name>
    <dbReference type="NCBI Taxonomy" id="3016789"/>
    <lineage>
        <taxon>Bacteria</taxon>
        <taxon>Bacillati</taxon>
        <taxon>Actinomycetota</taxon>
        <taxon>Actinomycetes</taxon>
        <taxon>Micromonosporales</taxon>
        <taxon>Micromonosporaceae</taxon>
    </lineage>
</organism>
<dbReference type="RefSeq" id="WP_281902082.1">
    <property type="nucleotide sequence ID" value="NZ_BSDI01000041.1"/>
</dbReference>
<proteinExistence type="inferred from homology"/>
<dbReference type="Pfam" id="PF00089">
    <property type="entry name" value="Trypsin"/>
    <property type="match status" value="1"/>
</dbReference>
<evidence type="ECO:0000256" key="1">
    <source>
        <dbReference type="ARBA" id="ARBA00007664"/>
    </source>
</evidence>
<reference evidence="6" key="1">
    <citation type="submission" date="2022-12" db="EMBL/GenBank/DDBJ databases">
        <title>New Phytohabitans aurantiacus sp. RD004123 nov., an actinomycete isolated from soil.</title>
        <authorList>
            <person name="Triningsih D.W."/>
            <person name="Harunari E."/>
            <person name="Igarashi Y."/>
        </authorList>
    </citation>
    <scope>NUCLEOTIDE SEQUENCE</scope>
    <source>
        <strain evidence="6">RD004123</strain>
    </source>
</reference>
<dbReference type="PROSITE" id="PS50240">
    <property type="entry name" value="TRYPSIN_DOM"/>
    <property type="match status" value="1"/>
</dbReference>
<name>A0ABQ5R4F4_9ACTN</name>
<dbReference type="PRINTS" id="PR00722">
    <property type="entry name" value="CHYMOTRYPSIN"/>
</dbReference>
<keyword evidence="3" id="KW-0472">Membrane</keyword>
<evidence type="ECO:0000259" key="5">
    <source>
        <dbReference type="PROSITE" id="PS50240"/>
    </source>
</evidence>
<feature type="signal peptide" evidence="4">
    <location>
        <begin position="1"/>
        <end position="27"/>
    </location>
</feature>
<dbReference type="PANTHER" id="PTHR24276:SF91">
    <property type="entry name" value="AT26814P-RELATED"/>
    <property type="match status" value="1"/>
</dbReference>
<dbReference type="InterPro" id="IPR009003">
    <property type="entry name" value="Peptidase_S1_PA"/>
</dbReference>
<feature type="domain" description="Peptidase S1" evidence="5">
    <location>
        <begin position="32"/>
        <end position="223"/>
    </location>
</feature>
<gene>
    <name evidence="6" type="ORF">Pa4123_65040</name>
</gene>
<keyword evidence="6" id="KW-0645">Protease</keyword>
<evidence type="ECO:0000256" key="3">
    <source>
        <dbReference type="SAM" id="Phobius"/>
    </source>
</evidence>
<accession>A0ABQ5R4F4</accession>
<protein>
    <submittedName>
        <fullName evidence="6">Serine protease</fullName>
    </submittedName>
</protein>
<dbReference type="InterPro" id="IPR050430">
    <property type="entry name" value="Peptidase_S1"/>
</dbReference>
<keyword evidence="7" id="KW-1185">Reference proteome</keyword>
<feature type="transmembrane region" description="Helical" evidence="3">
    <location>
        <begin position="43"/>
        <end position="66"/>
    </location>
</feature>
<keyword evidence="3" id="KW-0812">Transmembrane</keyword>